<evidence type="ECO:0000313" key="3">
    <source>
        <dbReference type="Proteomes" id="UP000012019"/>
    </source>
</evidence>
<evidence type="ECO:0000313" key="2">
    <source>
        <dbReference type="EMBL" id="EMR14150.1"/>
    </source>
</evidence>
<keyword evidence="1" id="KW-0472">Membrane</keyword>
<name>M7PJS4_9GAMM</name>
<dbReference type="PATRIC" id="fig|1286106.3.peg.307"/>
<feature type="non-terminal residue" evidence="2">
    <location>
        <position position="1"/>
    </location>
</feature>
<dbReference type="eggNOG" id="COG3671">
    <property type="taxonomic scope" value="Bacteria"/>
</dbReference>
<protein>
    <recommendedName>
        <fullName evidence="4">Transmembrane protein</fullName>
    </recommendedName>
</protein>
<proteinExistence type="predicted"/>
<feature type="transmembrane region" description="Helical" evidence="1">
    <location>
        <begin position="7"/>
        <end position="27"/>
    </location>
</feature>
<evidence type="ECO:0008006" key="4">
    <source>
        <dbReference type="Google" id="ProtNLM"/>
    </source>
</evidence>
<evidence type="ECO:0000256" key="1">
    <source>
        <dbReference type="SAM" id="Phobius"/>
    </source>
</evidence>
<sequence>RIWSYIFYMAGIIIYLLTLIGVVVAYTHKAEAPDWLKSHYEFQIRTFWITLLLLIAGWMTMSMGGIGFLILATWAIWLIVRCVSAYKLLKTKTPHPDPTTLLF</sequence>
<comment type="caution">
    <text evidence="2">The sequence shown here is derived from an EMBL/GenBank/DDBJ whole genome shotgun (WGS) entry which is preliminary data.</text>
</comment>
<gene>
    <name evidence="2" type="ORF">MPL1_01518</name>
</gene>
<keyword evidence="3" id="KW-1185">Reference proteome</keyword>
<dbReference type="OrthoDB" id="5405464at2"/>
<reference evidence="2 3" key="1">
    <citation type="journal article" date="2013" name="Genome Announc.">
        <title>Draft Genome Sequence of Methylophaga lonarensis MPLT, a Haloalkaliphilic (Non-Methane-Utilizing) Methylotroph.</title>
        <authorList>
            <person name="Shetty S.A."/>
            <person name="Marathe N.P."/>
            <person name="Munot H."/>
            <person name="Antony C.P."/>
            <person name="Dhotre D.P."/>
            <person name="Murrell J.C."/>
            <person name="Shouche Y.S."/>
        </authorList>
    </citation>
    <scope>NUCLEOTIDE SEQUENCE [LARGE SCALE GENOMIC DNA]</scope>
    <source>
        <strain evidence="2 3">MPL</strain>
    </source>
</reference>
<feature type="transmembrane region" description="Helical" evidence="1">
    <location>
        <begin position="47"/>
        <end position="80"/>
    </location>
</feature>
<dbReference type="RefSeq" id="WP_009725356.1">
    <property type="nucleotide sequence ID" value="NZ_APHR01000006.1"/>
</dbReference>
<dbReference type="EMBL" id="APHR01000006">
    <property type="protein sequence ID" value="EMR14150.1"/>
    <property type="molecule type" value="Genomic_DNA"/>
</dbReference>
<organism evidence="2 3">
    <name type="scientific">Methylophaga lonarensis MPL</name>
    <dbReference type="NCBI Taxonomy" id="1286106"/>
    <lineage>
        <taxon>Bacteria</taxon>
        <taxon>Pseudomonadati</taxon>
        <taxon>Pseudomonadota</taxon>
        <taxon>Gammaproteobacteria</taxon>
        <taxon>Thiotrichales</taxon>
        <taxon>Piscirickettsiaceae</taxon>
        <taxon>Methylophaga</taxon>
    </lineage>
</organism>
<dbReference type="AlphaFoldDB" id="M7PJS4"/>
<dbReference type="Proteomes" id="UP000012019">
    <property type="component" value="Unassembled WGS sequence"/>
</dbReference>
<keyword evidence="1" id="KW-0812">Transmembrane</keyword>
<accession>M7PJS4</accession>
<keyword evidence="1" id="KW-1133">Transmembrane helix</keyword>